<keyword evidence="3" id="KW-1185">Reference proteome</keyword>
<reference evidence="2 3" key="1">
    <citation type="journal article" date="2018" name="J. Microbiol.">
        <title>Bacillus spongiae sp. nov., isolated from sponge of Jeju Island.</title>
        <authorList>
            <person name="Lee G.E."/>
            <person name="Im W.T."/>
            <person name="Park J.S."/>
        </authorList>
    </citation>
    <scope>NUCLEOTIDE SEQUENCE [LARGE SCALE GENOMIC DNA]</scope>
    <source>
        <strain evidence="2 3">135PIL107-10</strain>
    </source>
</reference>
<dbReference type="NCBIfam" id="TIGR02832">
    <property type="entry name" value="spo_yunB"/>
    <property type="match status" value="1"/>
</dbReference>
<organism evidence="2 3">
    <name type="scientific">Bacillus spongiae</name>
    <dbReference type="NCBI Taxonomy" id="2683610"/>
    <lineage>
        <taxon>Bacteria</taxon>
        <taxon>Bacillati</taxon>
        <taxon>Bacillota</taxon>
        <taxon>Bacilli</taxon>
        <taxon>Bacillales</taxon>
        <taxon>Bacillaceae</taxon>
        <taxon>Bacillus</taxon>
    </lineage>
</organism>
<protein>
    <submittedName>
        <fullName evidence="2">Sporulation protein YunB</fullName>
    </submittedName>
</protein>
<evidence type="ECO:0000313" key="2">
    <source>
        <dbReference type="EMBL" id="MEI5907257.1"/>
    </source>
</evidence>
<dbReference type="PIRSF" id="PIRSF021383">
    <property type="entry name" value="YunB"/>
    <property type="match status" value="1"/>
</dbReference>
<comment type="caution">
    <text evidence="2">The sequence shown here is derived from an EMBL/GenBank/DDBJ whole genome shotgun (WGS) entry which is preliminary data.</text>
</comment>
<keyword evidence="1" id="KW-0472">Membrane</keyword>
<evidence type="ECO:0000313" key="3">
    <source>
        <dbReference type="Proteomes" id="UP001312865"/>
    </source>
</evidence>
<accession>A0ABU8HDK9</accession>
<dbReference type="Pfam" id="PF09560">
    <property type="entry name" value="Spore_YunB"/>
    <property type="match status" value="1"/>
</dbReference>
<feature type="transmembrane region" description="Helical" evidence="1">
    <location>
        <begin position="20"/>
        <end position="39"/>
    </location>
</feature>
<dbReference type="InterPro" id="IPR014197">
    <property type="entry name" value="Sporulation_prot_YunB"/>
</dbReference>
<gene>
    <name evidence="2" type="primary">yunB</name>
    <name evidence="2" type="ORF">WAK64_09325</name>
</gene>
<proteinExistence type="predicted"/>
<sequence length="257" mass="28556">MFKTRRRKKKLKGPIPTTYVFMITLVTFSVLTFMSLSIINASIEPTLKIIAETKARQFAAQAINDAISKKISENIDVKDLFVIREDGGQISYSTNPKVYNRVISEATIRVQKYLDLVEAGDLEKLESFKTDIDIDYSDSQVQNGIIYQIPLGMATKNTLLSNLGPKVPVRFEILGAVTSNIETKTVDLGINHVFLEIYVNIKVEMNVIIPSAEKVIEISNPVNIGAIFIEGDVPQYYNGQGGSDQFNPIVVPAEPPN</sequence>
<name>A0ABU8HDK9_9BACI</name>
<keyword evidence="1" id="KW-0812">Transmembrane</keyword>
<dbReference type="RefSeq" id="WP_336586693.1">
    <property type="nucleotide sequence ID" value="NZ_JBBAXC010000006.1"/>
</dbReference>
<keyword evidence="1" id="KW-1133">Transmembrane helix</keyword>
<dbReference type="Proteomes" id="UP001312865">
    <property type="component" value="Unassembled WGS sequence"/>
</dbReference>
<evidence type="ECO:0000256" key="1">
    <source>
        <dbReference type="SAM" id="Phobius"/>
    </source>
</evidence>
<dbReference type="EMBL" id="JBBAXC010000006">
    <property type="protein sequence ID" value="MEI5907257.1"/>
    <property type="molecule type" value="Genomic_DNA"/>
</dbReference>